<dbReference type="Pfam" id="PF00535">
    <property type="entry name" value="Glycos_transf_2"/>
    <property type="match status" value="1"/>
</dbReference>
<protein>
    <submittedName>
        <fullName evidence="3">Poly-beta-1,6-N-acetyl-D-glucosamine synthase</fullName>
        <ecNumber evidence="3">2.4.1.-</ecNumber>
    </submittedName>
</protein>
<evidence type="ECO:0000256" key="1">
    <source>
        <dbReference type="SAM" id="Phobius"/>
    </source>
</evidence>
<keyword evidence="1" id="KW-1133">Transmembrane helix</keyword>
<dbReference type="GO" id="GO:0016757">
    <property type="term" value="F:glycosyltransferase activity"/>
    <property type="evidence" value="ECO:0007669"/>
    <property type="project" value="UniProtKB-KW"/>
</dbReference>
<feature type="transmembrane region" description="Helical" evidence="1">
    <location>
        <begin position="335"/>
        <end position="353"/>
    </location>
</feature>
<dbReference type="OrthoDB" id="9768769at2"/>
<organism evidence="3 4">
    <name type="scientific">Lacunisphaera limnophila</name>
    <dbReference type="NCBI Taxonomy" id="1838286"/>
    <lineage>
        <taxon>Bacteria</taxon>
        <taxon>Pseudomonadati</taxon>
        <taxon>Verrucomicrobiota</taxon>
        <taxon>Opitutia</taxon>
        <taxon>Opitutales</taxon>
        <taxon>Opitutaceae</taxon>
        <taxon>Lacunisphaera</taxon>
    </lineage>
</organism>
<dbReference type="RefSeq" id="WP_083270179.1">
    <property type="nucleotide sequence ID" value="NZ_CP016094.1"/>
</dbReference>
<dbReference type="InterPro" id="IPR001173">
    <property type="entry name" value="Glyco_trans_2-like"/>
</dbReference>
<dbReference type="EC" id="2.4.1.-" evidence="3"/>
<dbReference type="SUPFAM" id="SSF53448">
    <property type="entry name" value="Nucleotide-diphospho-sugar transferases"/>
    <property type="match status" value="1"/>
</dbReference>
<dbReference type="PANTHER" id="PTHR43646">
    <property type="entry name" value="GLYCOSYLTRANSFERASE"/>
    <property type="match status" value="1"/>
</dbReference>
<dbReference type="PANTHER" id="PTHR43646:SF3">
    <property type="entry name" value="SLR1566 PROTEIN"/>
    <property type="match status" value="1"/>
</dbReference>
<feature type="transmembrane region" description="Helical" evidence="1">
    <location>
        <begin position="311"/>
        <end position="329"/>
    </location>
</feature>
<dbReference type="KEGG" id="obg:Verru16b_01427"/>
<feature type="domain" description="Glycosyltransferase 2-like" evidence="2">
    <location>
        <begin position="47"/>
        <end position="154"/>
    </location>
</feature>
<dbReference type="Proteomes" id="UP000095228">
    <property type="component" value="Chromosome"/>
</dbReference>
<sequence>MNGPTFLAALTLLIWLGLAWDVGRGNRRLRRLAKLPLPEQAGWPRVSLVIAARNEGKTLGAAVPTMLALDYPDLELIAVNDRSEDDTGAVLEKLAAADPRLRVVTVTALPEGWIGKNHALHTGAIEAAGEWILFTDADIHFQPDTLRRAVAYARMQTLDHLAAVPRLVEQGHALGICVNAFSFAFTVGLRPAHISDPRSRAHGGVGAFNLVRSSTYRKLGGHEPVRMRPDDDIKLGKLMKAGGFSELVLGEGALAVAWYDSVGAMIRGLTKNAYAGADYRLWVPLAAMLAFGVGWVWPAVALFLYEGPAMWLNAGTLALILALGCDQTRFTGGRWWHGLFLPLGMAVFAWILLRSQAVTLWTGGITWRGTHYPLRDLKANRL</sequence>
<keyword evidence="4" id="KW-1185">Reference proteome</keyword>
<dbReference type="AlphaFoldDB" id="A0A1D8AU32"/>
<proteinExistence type="predicted"/>
<keyword evidence="3" id="KW-0328">Glycosyltransferase</keyword>
<dbReference type="Gene3D" id="3.90.550.10">
    <property type="entry name" value="Spore Coat Polysaccharide Biosynthesis Protein SpsA, Chain A"/>
    <property type="match status" value="1"/>
</dbReference>
<reference evidence="3 4" key="1">
    <citation type="submission" date="2016-06" db="EMBL/GenBank/DDBJ databases">
        <title>Three novel species with peptidoglycan cell walls form the new genus Lacunisphaera gen. nov. in the family Opitutaceae of the verrucomicrobial subdivision 4.</title>
        <authorList>
            <person name="Rast P."/>
            <person name="Gloeckner I."/>
            <person name="Jogler M."/>
            <person name="Boedeker C."/>
            <person name="Jeske O."/>
            <person name="Wiegand S."/>
            <person name="Reinhardt R."/>
            <person name="Schumann P."/>
            <person name="Rohde M."/>
            <person name="Spring S."/>
            <person name="Gloeckner F.O."/>
            <person name="Jogler C."/>
        </authorList>
    </citation>
    <scope>NUCLEOTIDE SEQUENCE [LARGE SCALE GENOMIC DNA]</scope>
    <source>
        <strain evidence="3 4">IG16b</strain>
    </source>
</reference>
<evidence type="ECO:0000313" key="4">
    <source>
        <dbReference type="Proteomes" id="UP000095228"/>
    </source>
</evidence>
<dbReference type="EMBL" id="CP016094">
    <property type="protein sequence ID" value="AOS44366.1"/>
    <property type="molecule type" value="Genomic_DNA"/>
</dbReference>
<keyword evidence="3" id="KW-0808">Transferase</keyword>
<dbReference type="STRING" id="1838286.Verru16b_01427"/>
<evidence type="ECO:0000313" key="3">
    <source>
        <dbReference type="EMBL" id="AOS44366.1"/>
    </source>
</evidence>
<gene>
    <name evidence="3" type="primary">pgaC_2</name>
    <name evidence="3" type="ORF">Verru16b_01427</name>
</gene>
<accession>A0A1D8AU32</accession>
<dbReference type="InterPro" id="IPR029044">
    <property type="entry name" value="Nucleotide-diphossugar_trans"/>
</dbReference>
<name>A0A1D8AU32_9BACT</name>
<keyword evidence="1" id="KW-0812">Transmembrane</keyword>
<keyword evidence="1" id="KW-0472">Membrane</keyword>
<evidence type="ECO:0000259" key="2">
    <source>
        <dbReference type="Pfam" id="PF00535"/>
    </source>
</evidence>
<feature type="transmembrane region" description="Helical" evidence="1">
    <location>
        <begin position="281"/>
        <end position="304"/>
    </location>
</feature>